<reference evidence="3" key="1">
    <citation type="submission" date="2016-11" db="EMBL/GenBank/DDBJ databases">
        <title>Genome sequence of Candidatus Phytoplasma solani strain SA-1.</title>
        <authorList>
            <person name="Haryono M."/>
            <person name="Samarzija I."/>
            <person name="Seruga Music M."/>
            <person name="Hogenhout S."/>
            <person name="Kuo C.-H."/>
        </authorList>
    </citation>
    <scope>NUCLEOTIDE SEQUENCE [LARGE SCALE GENOMIC DNA]</scope>
    <source>
        <strain evidence="3">SA-1</strain>
    </source>
</reference>
<keyword evidence="3" id="KW-1185">Reference proteome</keyword>
<gene>
    <name evidence="2" type="ORF">PSSA1_v1c1950</name>
</gene>
<dbReference type="Proteomes" id="UP000283896">
    <property type="component" value="Unassembled WGS sequence"/>
</dbReference>
<comment type="caution">
    <text evidence="2">The sequence shown here is derived from an EMBL/GenBank/DDBJ whole genome shotgun (WGS) entry which is preliminary data.</text>
</comment>
<organism evidence="2 3">
    <name type="scientific">Candidatus Phytoplasma solani</name>
    <dbReference type="NCBI Taxonomy" id="69896"/>
    <lineage>
        <taxon>Bacteria</taxon>
        <taxon>Bacillati</taxon>
        <taxon>Mycoplasmatota</taxon>
        <taxon>Mollicutes</taxon>
        <taxon>Acholeplasmatales</taxon>
        <taxon>Acholeplasmataceae</taxon>
        <taxon>Candidatus Phytoplasma</taxon>
        <taxon>16SrXII (Stolbur group)</taxon>
    </lineage>
</organism>
<evidence type="ECO:0000256" key="1">
    <source>
        <dbReference type="SAM" id="MobiDB-lite"/>
    </source>
</evidence>
<accession>A0A421NY79</accession>
<feature type="region of interest" description="Disordered" evidence="1">
    <location>
        <begin position="21"/>
        <end position="44"/>
    </location>
</feature>
<dbReference type="AlphaFoldDB" id="A0A421NY79"/>
<dbReference type="EMBL" id="MPBG01000002">
    <property type="protein sequence ID" value="RMI88987.1"/>
    <property type="molecule type" value="Genomic_DNA"/>
</dbReference>
<evidence type="ECO:0000313" key="2">
    <source>
        <dbReference type="EMBL" id="RMI88987.1"/>
    </source>
</evidence>
<proteinExistence type="predicted"/>
<evidence type="ECO:0000313" key="3">
    <source>
        <dbReference type="Proteomes" id="UP000283896"/>
    </source>
</evidence>
<protein>
    <submittedName>
        <fullName evidence="2">Uncharacterized protein</fullName>
    </submittedName>
</protein>
<sequence length="44" mass="4838">MGIEPTSLAWKAKVMAIIRRPLQWSGRQDLNPRPPGPKPGAMPS</sequence>
<feature type="compositionally biased region" description="Pro residues" evidence="1">
    <location>
        <begin position="32"/>
        <end position="44"/>
    </location>
</feature>
<name>A0A421NY79_9MOLU</name>
<dbReference type="AntiFam" id="ANF00011">
    <property type="entry name" value="tRNA translation"/>
</dbReference>